<evidence type="ECO:0000313" key="2">
    <source>
        <dbReference type="EMBL" id="CAL8130417.1"/>
    </source>
</evidence>
<keyword evidence="1" id="KW-0812">Transmembrane</keyword>
<accession>A0ABP1RLV1</accession>
<comment type="caution">
    <text evidence="2">The sequence shown here is derived from an EMBL/GenBank/DDBJ whole genome shotgun (WGS) entry which is preliminary data.</text>
</comment>
<keyword evidence="1" id="KW-0472">Membrane</keyword>
<organism evidence="2 3">
    <name type="scientific">Orchesella dallaii</name>
    <dbReference type="NCBI Taxonomy" id="48710"/>
    <lineage>
        <taxon>Eukaryota</taxon>
        <taxon>Metazoa</taxon>
        <taxon>Ecdysozoa</taxon>
        <taxon>Arthropoda</taxon>
        <taxon>Hexapoda</taxon>
        <taxon>Collembola</taxon>
        <taxon>Entomobryomorpha</taxon>
        <taxon>Entomobryoidea</taxon>
        <taxon>Orchesellidae</taxon>
        <taxon>Orchesellinae</taxon>
        <taxon>Orchesella</taxon>
    </lineage>
</organism>
<reference evidence="2 3" key="1">
    <citation type="submission" date="2024-08" db="EMBL/GenBank/DDBJ databases">
        <authorList>
            <person name="Cucini C."/>
            <person name="Frati F."/>
        </authorList>
    </citation>
    <scope>NUCLEOTIDE SEQUENCE [LARGE SCALE GENOMIC DNA]</scope>
</reference>
<dbReference type="Proteomes" id="UP001642540">
    <property type="component" value="Unassembled WGS sequence"/>
</dbReference>
<feature type="transmembrane region" description="Helical" evidence="1">
    <location>
        <begin position="301"/>
        <end position="322"/>
    </location>
</feature>
<dbReference type="EMBL" id="CAXLJM020000082">
    <property type="protein sequence ID" value="CAL8130417.1"/>
    <property type="molecule type" value="Genomic_DNA"/>
</dbReference>
<keyword evidence="3" id="KW-1185">Reference proteome</keyword>
<evidence type="ECO:0000313" key="3">
    <source>
        <dbReference type="Proteomes" id="UP001642540"/>
    </source>
</evidence>
<evidence type="ECO:0000256" key="1">
    <source>
        <dbReference type="SAM" id="Phobius"/>
    </source>
</evidence>
<sequence>MERQYSLLEVLYWQLSVIFEQNSLQPRNNKMSAQFVVLTWIFSAFVLRQFYLSTLYSLMSAEMENMDIPRNMTEVVNRQDFDILLPNSLLVYELQPAGNTKGMAQSLQNLFLGTVNRSHFMTGFVEDMTETLYGVALGKSVTTRFYGYDFGNAVSLQEFFSQRDFHKSRYYKSASKTFLQLALACKGTCMNEENGALFGQTRFNMIIPKQDPFYQSFEFWNEIQVSISTVRFHKFFGQLVQSGVYEWILCQQAKLQRFMGIRDLNKFVKGRKNNGSLFSFVFMADENQEYKNEERPTTLKALTGTFFITLLMICVSVFVALVECRKVYLF</sequence>
<proteinExistence type="predicted"/>
<gene>
    <name evidence="2" type="ORF">ODALV1_LOCUS23716</name>
</gene>
<keyword evidence="1" id="KW-1133">Transmembrane helix</keyword>
<name>A0ABP1RLV1_9HEXA</name>
<protein>
    <submittedName>
        <fullName evidence="2">Uncharacterized protein</fullName>
    </submittedName>
</protein>